<name>A0A9D2K6X7_9FIRM</name>
<feature type="transmembrane region" description="Helical" evidence="6">
    <location>
        <begin position="26"/>
        <end position="44"/>
    </location>
</feature>
<feature type="domain" description="Citrate transporter-like" evidence="7">
    <location>
        <begin position="9"/>
        <end position="364"/>
    </location>
</feature>
<reference evidence="8" key="2">
    <citation type="submission" date="2021-04" db="EMBL/GenBank/DDBJ databases">
        <authorList>
            <person name="Gilroy R."/>
        </authorList>
    </citation>
    <scope>NUCLEOTIDE SEQUENCE</scope>
    <source>
        <strain evidence="8">ChiBcec1-1093</strain>
    </source>
</reference>
<keyword evidence="2" id="KW-0813">Transport</keyword>
<feature type="transmembrane region" description="Helical" evidence="6">
    <location>
        <begin position="143"/>
        <end position="162"/>
    </location>
</feature>
<feature type="transmembrane region" description="Helical" evidence="6">
    <location>
        <begin position="417"/>
        <end position="433"/>
    </location>
</feature>
<evidence type="ECO:0000256" key="2">
    <source>
        <dbReference type="ARBA" id="ARBA00022448"/>
    </source>
</evidence>
<evidence type="ECO:0000256" key="5">
    <source>
        <dbReference type="ARBA" id="ARBA00023136"/>
    </source>
</evidence>
<evidence type="ECO:0000256" key="6">
    <source>
        <dbReference type="SAM" id="Phobius"/>
    </source>
</evidence>
<evidence type="ECO:0000256" key="4">
    <source>
        <dbReference type="ARBA" id="ARBA00022989"/>
    </source>
</evidence>
<feature type="transmembrane region" description="Helical" evidence="6">
    <location>
        <begin position="64"/>
        <end position="82"/>
    </location>
</feature>
<dbReference type="InterPro" id="IPR004680">
    <property type="entry name" value="Cit_transptr-like_dom"/>
</dbReference>
<evidence type="ECO:0000259" key="7">
    <source>
        <dbReference type="Pfam" id="PF03600"/>
    </source>
</evidence>
<feature type="transmembrane region" description="Helical" evidence="6">
    <location>
        <begin position="102"/>
        <end position="131"/>
    </location>
</feature>
<keyword evidence="3 6" id="KW-0812">Transmembrane</keyword>
<dbReference type="Proteomes" id="UP000824101">
    <property type="component" value="Unassembled WGS sequence"/>
</dbReference>
<feature type="transmembrane region" description="Helical" evidence="6">
    <location>
        <begin position="287"/>
        <end position="307"/>
    </location>
</feature>
<gene>
    <name evidence="8" type="ORF">IAA17_09180</name>
</gene>
<protein>
    <submittedName>
        <fullName evidence="8">Citrate transporter</fullName>
    </submittedName>
</protein>
<dbReference type="AlphaFoldDB" id="A0A9D2K6X7"/>
<dbReference type="Pfam" id="PF03600">
    <property type="entry name" value="CitMHS"/>
    <property type="match status" value="1"/>
</dbReference>
<organism evidence="8 9">
    <name type="scientific">Candidatus Lachnoclostridium stercorigallinarum</name>
    <dbReference type="NCBI Taxonomy" id="2838634"/>
    <lineage>
        <taxon>Bacteria</taxon>
        <taxon>Bacillati</taxon>
        <taxon>Bacillota</taxon>
        <taxon>Clostridia</taxon>
        <taxon>Lachnospirales</taxon>
        <taxon>Lachnospiraceae</taxon>
    </lineage>
</organism>
<dbReference type="EMBL" id="DXBC01000146">
    <property type="protein sequence ID" value="HIZ79943.1"/>
    <property type="molecule type" value="Genomic_DNA"/>
</dbReference>
<comment type="subcellular location">
    <subcellularLocation>
        <location evidence="1">Membrane</location>
        <topology evidence="1">Multi-pass membrane protein</topology>
    </subcellularLocation>
</comment>
<dbReference type="GO" id="GO:0016020">
    <property type="term" value="C:membrane"/>
    <property type="evidence" value="ECO:0007669"/>
    <property type="project" value="UniProtKB-SubCell"/>
</dbReference>
<feature type="transmembrane region" description="Helical" evidence="6">
    <location>
        <begin position="5"/>
        <end position="20"/>
    </location>
</feature>
<sequence>MSPTVVAIIMVAIIIASAFFKRLPNQFVLCIVPVFCGLALGFSIDELADMIIGQVNTAMKSAGYMVLFAMIYFTMLTETGMFDDLIRRLLKLSHGRLHIYAVMIITSVIAAVGMLTATVVTAYLIVFPIMLPIYKKMKFDHNAAMVIAQTAIAAMCFVPWGIAVVNSSVFAGVDPLELSRRLMPVSLCFIPSIVLQWVYFAYVHKKSGGLMVVDWSADEAESGEKKENDLARPRLFWFNLLLFVIVVAMLATSVMPSYITFIFASAITILVNYPSGKDHQKLISKAGGRFFGTIQMLIGISFFIGIFQGTGMTEALATTIVTHVPEFLTRYIHIILAMSMVAVIRFIPNKIYNSMYPVLISVGSRFGLAGTDVIAPFVCNMSLATGSSPFTATTHVGTGLLDLDVNSYCNKSAKVQFVTNIVIILTAVLVGVVR</sequence>
<reference evidence="8" key="1">
    <citation type="journal article" date="2021" name="PeerJ">
        <title>Extensive microbial diversity within the chicken gut microbiome revealed by metagenomics and culture.</title>
        <authorList>
            <person name="Gilroy R."/>
            <person name="Ravi A."/>
            <person name="Getino M."/>
            <person name="Pursley I."/>
            <person name="Horton D.L."/>
            <person name="Alikhan N.F."/>
            <person name="Baker D."/>
            <person name="Gharbi K."/>
            <person name="Hall N."/>
            <person name="Watson M."/>
            <person name="Adriaenssens E.M."/>
            <person name="Foster-Nyarko E."/>
            <person name="Jarju S."/>
            <person name="Secka A."/>
            <person name="Antonio M."/>
            <person name="Oren A."/>
            <person name="Chaudhuri R.R."/>
            <person name="La Ragione R."/>
            <person name="Hildebrand F."/>
            <person name="Pallen M.J."/>
        </authorList>
    </citation>
    <scope>NUCLEOTIDE SEQUENCE</scope>
    <source>
        <strain evidence="8">ChiBcec1-1093</strain>
    </source>
</reference>
<accession>A0A9D2K6X7</accession>
<evidence type="ECO:0000313" key="9">
    <source>
        <dbReference type="Proteomes" id="UP000824101"/>
    </source>
</evidence>
<keyword evidence="5 6" id="KW-0472">Membrane</keyword>
<comment type="caution">
    <text evidence="8">The sequence shown here is derived from an EMBL/GenBank/DDBJ whole genome shotgun (WGS) entry which is preliminary data.</text>
</comment>
<keyword evidence="4 6" id="KW-1133">Transmembrane helix</keyword>
<feature type="transmembrane region" description="Helical" evidence="6">
    <location>
        <begin position="327"/>
        <end position="347"/>
    </location>
</feature>
<dbReference type="GO" id="GO:0055085">
    <property type="term" value="P:transmembrane transport"/>
    <property type="evidence" value="ECO:0007669"/>
    <property type="project" value="InterPro"/>
</dbReference>
<evidence type="ECO:0000256" key="1">
    <source>
        <dbReference type="ARBA" id="ARBA00004141"/>
    </source>
</evidence>
<evidence type="ECO:0000256" key="3">
    <source>
        <dbReference type="ARBA" id="ARBA00022692"/>
    </source>
</evidence>
<feature type="transmembrane region" description="Helical" evidence="6">
    <location>
        <begin position="258"/>
        <end position="275"/>
    </location>
</feature>
<feature type="transmembrane region" description="Helical" evidence="6">
    <location>
        <begin position="182"/>
        <end position="202"/>
    </location>
</feature>
<proteinExistence type="predicted"/>
<evidence type="ECO:0000313" key="8">
    <source>
        <dbReference type="EMBL" id="HIZ79943.1"/>
    </source>
</evidence>